<feature type="transmembrane region" description="Helical" evidence="8">
    <location>
        <begin position="264"/>
        <end position="281"/>
    </location>
</feature>
<feature type="transmembrane region" description="Helical" evidence="8">
    <location>
        <begin position="429"/>
        <end position="451"/>
    </location>
</feature>
<keyword evidence="3" id="KW-1003">Cell membrane</keyword>
<organism evidence="9">
    <name type="scientific">hydrothermal vent metagenome</name>
    <dbReference type="NCBI Taxonomy" id="652676"/>
    <lineage>
        <taxon>unclassified sequences</taxon>
        <taxon>metagenomes</taxon>
        <taxon>ecological metagenomes</taxon>
    </lineage>
</organism>
<dbReference type="PRINTS" id="PR00175">
    <property type="entry name" value="NAALASMPORT"/>
</dbReference>
<feature type="transmembrane region" description="Helical" evidence="8">
    <location>
        <begin position="489"/>
        <end position="509"/>
    </location>
</feature>
<feature type="transmembrane region" description="Helical" evidence="8">
    <location>
        <begin position="232"/>
        <end position="258"/>
    </location>
</feature>
<feature type="transmembrane region" description="Helical" evidence="8">
    <location>
        <begin position="607"/>
        <end position="623"/>
    </location>
</feature>
<keyword evidence="5 8" id="KW-1133">Transmembrane helix</keyword>
<proteinExistence type="predicted"/>
<dbReference type="PANTHER" id="PTHR30330">
    <property type="entry name" value="AGSS FAMILY TRANSPORTER, SODIUM-ALANINE"/>
    <property type="match status" value="1"/>
</dbReference>
<dbReference type="PANTHER" id="PTHR30330:SF3">
    <property type="entry name" value="TRANSCRIPTIONAL REGULATOR, LRP FAMILY"/>
    <property type="match status" value="1"/>
</dbReference>
<feature type="transmembrane region" description="Helical" evidence="8">
    <location>
        <begin position="404"/>
        <end position="423"/>
    </location>
</feature>
<gene>
    <name evidence="9" type="ORF">MNBD_GAMMA12-1200</name>
</gene>
<name>A0A3B0ZC42_9ZZZZ</name>
<evidence type="ECO:0000256" key="6">
    <source>
        <dbReference type="ARBA" id="ARBA00023136"/>
    </source>
</evidence>
<feature type="transmembrane region" description="Helical" evidence="8">
    <location>
        <begin position="321"/>
        <end position="341"/>
    </location>
</feature>
<evidence type="ECO:0000256" key="5">
    <source>
        <dbReference type="ARBA" id="ARBA00022989"/>
    </source>
</evidence>
<evidence type="ECO:0000256" key="8">
    <source>
        <dbReference type="SAM" id="Phobius"/>
    </source>
</evidence>
<dbReference type="AlphaFoldDB" id="A0A3B0ZC42"/>
<dbReference type="NCBIfam" id="TIGR00835">
    <property type="entry name" value="agcS"/>
    <property type="match status" value="1"/>
</dbReference>
<evidence type="ECO:0000256" key="2">
    <source>
        <dbReference type="ARBA" id="ARBA00022448"/>
    </source>
</evidence>
<protein>
    <submittedName>
        <fullName evidence="9">Na(+)-linked D-alanine glycine permease</fullName>
    </submittedName>
</protein>
<keyword evidence="2" id="KW-0813">Transport</keyword>
<comment type="subcellular location">
    <subcellularLocation>
        <location evidence="1">Cell membrane</location>
        <topology evidence="1">Multi-pass membrane protein</topology>
    </subcellularLocation>
</comment>
<feature type="transmembrane region" description="Helical" evidence="8">
    <location>
        <begin position="542"/>
        <end position="559"/>
    </location>
</feature>
<evidence type="ECO:0000256" key="3">
    <source>
        <dbReference type="ARBA" id="ARBA00022475"/>
    </source>
</evidence>
<accession>A0A3B0ZC42</accession>
<dbReference type="GO" id="GO:0005283">
    <property type="term" value="F:amino acid:sodium symporter activity"/>
    <property type="evidence" value="ECO:0007669"/>
    <property type="project" value="InterPro"/>
</dbReference>
<dbReference type="InterPro" id="IPR001463">
    <property type="entry name" value="Na/Ala_symport"/>
</dbReference>
<feature type="transmembrane region" description="Helical" evidence="8">
    <location>
        <begin position="371"/>
        <end position="392"/>
    </location>
</feature>
<reference evidence="9" key="1">
    <citation type="submission" date="2018-06" db="EMBL/GenBank/DDBJ databases">
        <authorList>
            <person name="Zhirakovskaya E."/>
        </authorList>
    </citation>
    <scope>NUCLEOTIDE SEQUENCE</scope>
</reference>
<evidence type="ECO:0000256" key="1">
    <source>
        <dbReference type="ARBA" id="ARBA00004651"/>
    </source>
</evidence>
<dbReference type="Gene3D" id="1.20.1740.10">
    <property type="entry name" value="Amino acid/polyamine transporter I"/>
    <property type="match status" value="1"/>
</dbReference>
<feature type="transmembrane region" description="Helical" evidence="8">
    <location>
        <begin position="188"/>
        <end position="211"/>
    </location>
</feature>
<evidence type="ECO:0000256" key="4">
    <source>
        <dbReference type="ARBA" id="ARBA00022692"/>
    </source>
</evidence>
<keyword evidence="4 8" id="KW-0812">Transmembrane</keyword>
<dbReference type="Pfam" id="PF01235">
    <property type="entry name" value="Na_Ala_symp"/>
    <property type="match status" value="1"/>
</dbReference>
<dbReference type="EMBL" id="UOFL01000146">
    <property type="protein sequence ID" value="VAW78296.1"/>
    <property type="molecule type" value="Genomic_DNA"/>
</dbReference>
<evidence type="ECO:0000313" key="9">
    <source>
        <dbReference type="EMBL" id="VAW78296.1"/>
    </source>
</evidence>
<dbReference type="GO" id="GO:0005886">
    <property type="term" value="C:plasma membrane"/>
    <property type="evidence" value="ECO:0007669"/>
    <property type="project" value="UniProtKB-SubCell"/>
</dbReference>
<sequence>MRQRAFLIAFILSVFCGYALTLFAADDKSASESSIMSVDSTAKTVIPSSEGSDSKLVPVENKLTMEPEKNPTVKQAEPAVKEKPDTDPEFTDQEVKKRADAERKARADKKAAAEAKSLATVIAEQKGAVSKVEAAYCPTGNTADAALKAKLDGYFKRINCYLNNIIFFDLALGQLKDSQNNVIKIPFLIFWLILGAVYLTLRMGFINFRVFRHAIRIIRGKYSKKDDVGEVSHFQALTTALSATVGLGNIAGVAIAIGIGGPGATFWMILAGLLGMTTKFAEATAAQMYREIRPDGKVMGGAMEYLSRGFKEAGMAKIGKVLAIMFAIFCIGASLGGGSAFQVNQSMGVMQGTVQNFFPAVTDKVFSEYSWVYGVIMAAFVAVVIIGGLKRIARTAESIVPTMVFIYVAACLWIVITNFAAVPDAFGKIFSGAFSLDAGIGGLVGVLIIGFQRAAFSNEAGIGSAAIAHSAAKTPYPVREGMVALIEPFIDTVVICTMTALVIIITSHYGSAEGLSPELAKMIDAKQGAKVTASAFGSQISWFPYVLTICVLLFAYSTMISWSYYGERCWSYMFGEKTSIIYKMIFLGFVVLGSMVTSSNILSFTDVLFFAMALPNMIGLYFLQGKIAKGLKDYMAKLKSGEFDREAGNGQ</sequence>
<feature type="transmembrane region" description="Helical" evidence="8">
    <location>
        <begin position="580"/>
        <end position="601"/>
    </location>
</feature>
<evidence type="ECO:0000256" key="7">
    <source>
        <dbReference type="SAM" id="MobiDB-lite"/>
    </source>
</evidence>
<feature type="region of interest" description="Disordered" evidence="7">
    <location>
        <begin position="66"/>
        <end position="96"/>
    </location>
</feature>
<keyword evidence="6 8" id="KW-0472">Membrane</keyword>